<feature type="transmembrane region" description="Helical" evidence="6">
    <location>
        <begin position="366"/>
        <end position="395"/>
    </location>
</feature>
<dbReference type="Pfam" id="PF12704">
    <property type="entry name" value="MacB_PCD"/>
    <property type="match status" value="2"/>
</dbReference>
<dbReference type="InterPro" id="IPR025857">
    <property type="entry name" value="MacB_PCD"/>
</dbReference>
<evidence type="ECO:0000259" key="8">
    <source>
        <dbReference type="Pfam" id="PF12704"/>
    </source>
</evidence>
<dbReference type="PANTHER" id="PTHR30572">
    <property type="entry name" value="MEMBRANE COMPONENT OF TRANSPORTER-RELATED"/>
    <property type="match status" value="1"/>
</dbReference>
<evidence type="ECO:0000259" key="7">
    <source>
        <dbReference type="Pfam" id="PF02687"/>
    </source>
</evidence>
<feature type="transmembrane region" description="Helical" evidence="6">
    <location>
        <begin position="281"/>
        <end position="303"/>
    </location>
</feature>
<feature type="transmembrane region" description="Helical" evidence="6">
    <location>
        <begin position="422"/>
        <end position="442"/>
    </location>
</feature>
<feature type="domain" description="ABC3 transporter permease C-terminal" evidence="7">
    <location>
        <begin position="695"/>
        <end position="808"/>
    </location>
</feature>
<dbReference type="Proteomes" id="UP000011717">
    <property type="component" value="Unassembled WGS sequence"/>
</dbReference>
<dbReference type="PANTHER" id="PTHR30572:SF18">
    <property type="entry name" value="ABC-TYPE MACROLIDE FAMILY EXPORT SYSTEM PERMEASE COMPONENT 2"/>
    <property type="match status" value="1"/>
</dbReference>
<keyword evidence="10" id="KW-1185">Reference proteome</keyword>
<feature type="domain" description="ABC3 transporter permease C-terminal" evidence="7">
    <location>
        <begin position="283"/>
        <end position="400"/>
    </location>
</feature>
<accession>M2U627</accession>
<dbReference type="RefSeq" id="WP_008601211.1">
    <property type="nucleotide sequence ID" value="NZ_AMRV01000003.1"/>
</dbReference>
<evidence type="ECO:0000256" key="3">
    <source>
        <dbReference type="ARBA" id="ARBA00022692"/>
    </source>
</evidence>
<evidence type="ECO:0000313" key="9">
    <source>
        <dbReference type="EMBL" id="EMD83458.1"/>
    </source>
</evidence>
<comment type="caution">
    <text evidence="9">The sequence shown here is derived from an EMBL/GenBank/DDBJ whole genome shotgun (WGS) entry which is preliminary data.</text>
</comment>
<dbReference type="AlphaFoldDB" id="M2U627"/>
<feature type="transmembrane region" description="Helical" evidence="6">
    <location>
        <begin position="779"/>
        <end position="801"/>
    </location>
</feature>
<dbReference type="InterPro" id="IPR003838">
    <property type="entry name" value="ABC3_permease_C"/>
</dbReference>
<evidence type="ECO:0000256" key="6">
    <source>
        <dbReference type="SAM" id="Phobius"/>
    </source>
</evidence>
<organism evidence="9 10">
    <name type="scientific">Pacificimonas flava</name>
    <dbReference type="NCBI Taxonomy" id="1234595"/>
    <lineage>
        <taxon>Bacteria</taxon>
        <taxon>Pseudomonadati</taxon>
        <taxon>Pseudomonadota</taxon>
        <taxon>Alphaproteobacteria</taxon>
        <taxon>Sphingomonadales</taxon>
        <taxon>Sphingosinicellaceae</taxon>
        <taxon>Pacificimonas</taxon>
    </lineage>
</organism>
<keyword evidence="5 6" id="KW-0472">Membrane</keyword>
<evidence type="ECO:0000256" key="5">
    <source>
        <dbReference type="ARBA" id="ARBA00023136"/>
    </source>
</evidence>
<proteinExistence type="predicted"/>
<evidence type="ECO:0000313" key="10">
    <source>
        <dbReference type="Proteomes" id="UP000011717"/>
    </source>
</evidence>
<name>M2U627_9SPHN</name>
<feature type="transmembrane region" description="Helical" evidence="6">
    <location>
        <begin position="692"/>
        <end position="715"/>
    </location>
</feature>
<dbReference type="GO" id="GO:0005886">
    <property type="term" value="C:plasma membrane"/>
    <property type="evidence" value="ECO:0007669"/>
    <property type="project" value="UniProtKB-SubCell"/>
</dbReference>
<evidence type="ECO:0000256" key="1">
    <source>
        <dbReference type="ARBA" id="ARBA00004651"/>
    </source>
</evidence>
<dbReference type="InterPro" id="IPR050250">
    <property type="entry name" value="Macrolide_Exporter_MacB"/>
</dbReference>
<keyword evidence="4 6" id="KW-1133">Transmembrane helix</keyword>
<feature type="domain" description="MacB-like periplasmic core" evidence="8">
    <location>
        <begin position="2"/>
        <end position="225"/>
    </location>
</feature>
<dbReference type="PATRIC" id="fig|1234595.3.peg.1362"/>
<dbReference type="EMBL" id="AMRV01000003">
    <property type="protein sequence ID" value="EMD83458.1"/>
    <property type="molecule type" value="Genomic_DNA"/>
</dbReference>
<protein>
    <submittedName>
        <fullName evidence="9">Putative ABC transporter permease</fullName>
    </submittedName>
</protein>
<evidence type="ECO:0000256" key="2">
    <source>
        <dbReference type="ARBA" id="ARBA00022475"/>
    </source>
</evidence>
<keyword evidence="3 6" id="KW-0812">Transmembrane</keyword>
<keyword evidence="2" id="KW-1003">Cell membrane</keyword>
<feature type="transmembrane region" description="Helical" evidence="6">
    <location>
        <begin position="324"/>
        <end position="346"/>
    </location>
</feature>
<dbReference type="Pfam" id="PF02687">
    <property type="entry name" value="FtsX"/>
    <property type="match status" value="2"/>
</dbReference>
<sequence>MINITGLAIGLAACVLILLYVRYEQSYDDWLPDAERVFQLQTLYEATESGGEEMNLQMSAIVAGRALEKDYPGQVENVVWVRSFSPVILQDGQASVTEDLRMVDGDLFAIFDVPFVRGSAANALPDTHSIALSESEAQRRFGDQDPVGRTLTIVDNNGPVDYRVTGVFEDWPEHSSFSADAVARFDLGAQFADREYALTGWNNQQGWNYVKLRQPADAALINERMPAWEKRNIPDDVGEGGTTNPGDFQDYRLTNIRDIHLGEAQAASVTPGNDRFTVTTFAVIAVLVLGMACVNFTNLATARSSQRAREVALRKVLGASRRQLITQFLGESLLVTAIAMLLALTATELLLPVFNGFLGSDIAVTYFGAGGILLPVIALTLVVGLAAGLYPAFYLSRFEPAQILKANKSAADAGGSGQLRNVLVVGQFAVSIGLIICTAVIYGQTVYARTSDAGYVRDGLLQIENLGYRGVDGRDQQVVEQLRRVPGVEAAARTQIAVDPGGNSVSRVYRTDSMEPIDLGQYSVETGFFDAMGMKLIAGRDFSNAIGRDDSTTPFPIEEAAERAFAERGANVIVTREATRRLGFTSPQEAVGKQLRSELTQSELGLVPITIVGVVEDARFRSLRAPLQPIMYLMRREGFGAIAVRYSGDPARTREAAETVWTRNIPQVPFDGRFADDIVREQYEQEAARSQIFAAFAILAVIIGCLGLFGLAAFTAERRTKEIGIRKVLGARTRDIVQLLVWQFTRPVIIANLIAWPAAWWLMRDWLNNFDARIDLTPVPFLLAGALALIIAVATIAVHAWRVAGTSPVRALRYE</sequence>
<feature type="domain" description="MacB-like periplasmic core" evidence="8">
    <location>
        <begin position="431"/>
        <end position="647"/>
    </location>
</feature>
<feature type="transmembrane region" description="Helical" evidence="6">
    <location>
        <begin position="736"/>
        <end position="759"/>
    </location>
</feature>
<gene>
    <name evidence="9" type="ORF">C725_1359</name>
</gene>
<reference evidence="9 10" key="1">
    <citation type="journal article" date="2013" name="Genome Announc.">
        <title>Draft Genome Sequence of Strain JLT2015T, Belonging to the Family Sphingomonadaceae of the Alphaproteobacteria.</title>
        <authorList>
            <person name="Tang K."/>
            <person name="Liu K."/>
            <person name="Li S."/>
            <person name="Jiao N."/>
        </authorList>
    </citation>
    <scope>NUCLEOTIDE SEQUENCE [LARGE SCALE GENOMIC DNA]</scope>
    <source>
        <strain evidence="9 10">JLT2015</strain>
    </source>
</reference>
<evidence type="ECO:0000256" key="4">
    <source>
        <dbReference type="ARBA" id="ARBA00022989"/>
    </source>
</evidence>
<dbReference type="GO" id="GO:0022857">
    <property type="term" value="F:transmembrane transporter activity"/>
    <property type="evidence" value="ECO:0007669"/>
    <property type="project" value="TreeGrafter"/>
</dbReference>
<comment type="subcellular location">
    <subcellularLocation>
        <location evidence="1">Cell membrane</location>
        <topology evidence="1">Multi-pass membrane protein</topology>
    </subcellularLocation>
</comment>